<evidence type="ECO:0000313" key="6">
    <source>
        <dbReference type="Proteomes" id="UP000179266"/>
    </source>
</evidence>
<accession>A0A1F7RL46</accession>
<dbReference type="InterPro" id="IPR017871">
    <property type="entry name" value="ABC_transporter-like_CS"/>
</dbReference>
<evidence type="ECO:0000256" key="3">
    <source>
        <dbReference type="ARBA" id="ARBA00022840"/>
    </source>
</evidence>
<dbReference type="PROSITE" id="PS00211">
    <property type="entry name" value="ABC_TRANSPORTER_1"/>
    <property type="match status" value="1"/>
</dbReference>
<dbReference type="SMART" id="SM00382">
    <property type="entry name" value="AAA"/>
    <property type="match status" value="1"/>
</dbReference>
<gene>
    <name evidence="5" type="ORF">A2161_21665</name>
</gene>
<feature type="domain" description="ABC transporter" evidence="4">
    <location>
        <begin position="19"/>
        <end position="255"/>
    </location>
</feature>
<dbReference type="PROSITE" id="PS50893">
    <property type="entry name" value="ABC_TRANSPORTER_2"/>
    <property type="match status" value="1"/>
</dbReference>
<dbReference type="PANTHER" id="PTHR42794:SF2">
    <property type="entry name" value="ABC TRANSPORTER ATP-BINDING PROTEIN"/>
    <property type="match status" value="1"/>
</dbReference>
<dbReference type="PANTHER" id="PTHR42794">
    <property type="entry name" value="HEMIN IMPORT ATP-BINDING PROTEIN HMUV"/>
    <property type="match status" value="1"/>
</dbReference>
<dbReference type="SUPFAM" id="SSF52540">
    <property type="entry name" value="P-loop containing nucleoside triphosphate hydrolases"/>
    <property type="match status" value="1"/>
</dbReference>
<evidence type="ECO:0000256" key="2">
    <source>
        <dbReference type="ARBA" id="ARBA00022741"/>
    </source>
</evidence>
<dbReference type="Pfam" id="PF00005">
    <property type="entry name" value="ABC_tran"/>
    <property type="match status" value="1"/>
</dbReference>
<evidence type="ECO:0000259" key="4">
    <source>
        <dbReference type="PROSITE" id="PS50893"/>
    </source>
</evidence>
<dbReference type="EMBL" id="MGDD01000330">
    <property type="protein sequence ID" value="OGL42305.1"/>
    <property type="molecule type" value="Genomic_DNA"/>
</dbReference>
<dbReference type="GO" id="GO:0016887">
    <property type="term" value="F:ATP hydrolysis activity"/>
    <property type="evidence" value="ECO:0007669"/>
    <property type="project" value="InterPro"/>
</dbReference>
<dbReference type="GO" id="GO:0005524">
    <property type="term" value="F:ATP binding"/>
    <property type="evidence" value="ECO:0007669"/>
    <property type="project" value="UniProtKB-KW"/>
</dbReference>
<keyword evidence="1" id="KW-0813">Transport</keyword>
<dbReference type="Proteomes" id="UP000179266">
    <property type="component" value="Unassembled WGS sequence"/>
</dbReference>
<organism evidence="5 6">
    <name type="scientific">Candidatus Schekmanbacteria bacterium RBG_13_48_7</name>
    <dbReference type="NCBI Taxonomy" id="1817878"/>
    <lineage>
        <taxon>Bacteria</taxon>
        <taxon>Candidatus Schekmaniibacteriota</taxon>
    </lineage>
</organism>
<evidence type="ECO:0000256" key="1">
    <source>
        <dbReference type="ARBA" id="ARBA00022448"/>
    </source>
</evidence>
<dbReference type="Gene3D" id="3.40.50.300">
    <property type="entry name" value="P-loop containing nucleotide triphosphate hydrolases"/>
    <property type="match status" value="1"/>
</dbReference>
<dbReference type="InterPro" id="IPR027417">
    <property type="entry name" value="P-loop_NTPase"/>
</dbReference>
<proteinExistence type="predicted"/>
<evidence type="ECO:0000313" key="5">
    <source>
        <dbReference type="EMBL" id="OGL42305.1"/>
    </source>
</evidence>
<dbReference type="AlphaFoldDB" id="A0A1F7RL46"/>
<keyword evidence="2" id="KW-0547">Nucleotide-binding</keyword>
<name>A0A1F7RL46_9BACT</name>
<sequence length="285" mass="32028">MNVNSNIKDSISADLSRVLEICEMYGAYGVEWILTGITFTIYQGELIVIAGPNGCGKSSLVRGICNLLPVQNGSVLIKGRDFHLLGRKAFSRLVAVVPQLSVSQVQFTVAELVIMGRIPYVSRFKTYSKNDREITDRAIELVGLTHLRNRQIETLSGGERQRVNIAQALAQQPQLLILDEPTAYLDLNHQIEIMELLQKLREDYKMTILLTSHDLNLASMFCTRLLIMKNGQFVADGKPAHILSPKLLKDVYGVESIIVQHPDENIPHIVLRRKRLKQSSNNIDI</sequence>
<dbReference type="FunFam" id="3.40.50.300:FF:000134">
    <property type="entry name" value="Iron-enterobactin ABC transporter ATP-binding protein"/>
    <property type="match status" value="1"/>
</dbReference>
<keyword evidence="3" id="KW-0067">ATP-binding</keyword>
<dbReference type="CDD" id="cd03214">
    <property type="entry name" value="ABC_Iron-Siderophores_B12_Hemin"/>
    <property type="match status" value="1"/>
</dbReference>
<dbReference type="InterPro" id="IPR003439">
    <property type="entry name" value="ABC_transporter-like_ATP-bd"/>
</dbReference>
<dbReference type="InterPro" id="IPR003593">
    <property type="entry name" value="AAA+_ATPase"/>
</dbReference>
<reference evidence="5 6" key="1">
    <citation type="journal article" date="2016" name="Nat. Commun.">
        <title>Thousands of microbial genomes shed light on interconnected biogeochemical processes in an aquifer system.</title>
        <authorList>
            <person name="Anantharaman K."/>
            <person name="Brown C.T."/>
            <person name="Hug L.A."/>
            <person name="Sharon I."/>
            <person name="Castelle C.J."/>
            <person name="Probst A.J."/>
            <person name="Thomas B.C."/>
            <person name="Singh A."/>
            <person name="Wilkins M.J."/>
            <person name="Karaoz U."/>
            <person name="Brodie E.L."/>
            <person name="Williams K.H."/>
            <person name="Hubbard S.S."/>
            <person name="Banfield J.F."/>
        </authorList>
    </citation>
    <scope>NUCLEOTIDE SEQUENCE [LARGE SCALE GENOMIC DNA]</scope>
</reference>
<protein>
    <recommendedName>
        <fullName evidence="4">ABC transporter domain-containing protein</fullName>
    </recommendedName>
</protein>
<comment type="caution">
    <text evidence="5">The sequence shown here is derived from an EMBL/GenBank/DDBJ whole genome shotgun (WGS) entry which is preliminary data.</text>
</comment>